<evidence type="ECO:0000313" key="3">
    <source>
        <dbReference type="Proteomes" id="UP000231516"/>
    </source>
</evidence>
<dbReference type="Proteomes" id="UP000231516">
    <property type="component" value="Unassembled WGS sequence"/>
</dbReference>
<gene>
    <name evidence="2" type="ORF">BFP76_13325</name>
</gene>
<dbReference type="EMBL" id="MDGM01000007">
    <property type="protein sequence ID" value="PIB25959.1"/>
    <property type="molecule type" value="Genomic_DNA"/>
</dbReference>
<organism evidence="2 3">
    <name type="scientific">Paramylibacter kogurei</name>
    <dbReference type="NCBI Taxonomy" id="1889778"/>
    <lineage>
        <taxon>Bacteria</taxon>
        <taxon>Pseudomonadati</taxon>
        <taxon>Pseudomonadota</taxon>
        <taxon>Alphaproteobacteria</taxon>
        <taxon>Rhodobacterales</taxon>
        <taxon>Paracoccaceae</taxon>
        <taxon>Paramylibacter</taxon>
    </lineage>
</organism>
<dbReference type="AlphaFoldDB" id="A0A2G5K9W9"/>
<dbReference type="RefSeq" id="WP_099591707.1">
    <property type="nucleotide sequence ID" value="NZ_MDGM01000007.1"/>
</dbReference>
<proteinExistence type="predicted"/>
<accession>A0A2G5K9W9</accession>
<sequence length="203" mass="22572">MYKDIETISSLISSRICHDMVSPVGAIRNGLELLEMSGIAPSIELDLINQSALNANARLSFLRIAFGDAGAGSMLSQTEIIAIIDNYYKNKRVQVDWQVARDQPRPQIKILLLLLMCFETGLPYGGEILVRKADSNWAVSANDERAAFDSPQWDGMITGQDIALSSATVHFELARMALAVNDITPEWRRMPNSMRLQFQTKVA</sequence>
<evidence type="ECO:0000313" key="2">
    <source>
        <dbReference type="EMBL" id="PIB25959.1"/>
    </source>
</evidence>
<dbReference type="InterPro" id="IPR018762">
    <property type="entry name" value="ChpT_C"/>
</dbReference>
<keyword evidence="3" id="KW-1185">Reference proteome</keyword>
<comment type="caution">
    <text evidence="2">The sequence shown here is derived from an EMBL/GenBank/DDBJ whole genome shotgun (WGS) entry which is preliminary data.</text>
</comment>
<dbReference type="Pfam" id="PF10090">
    <property type="entry name" value="HPTransfase"/>
    <property type="match status" value="1"/>
</dbReference>
<evidence type="ECO:0000259" key="1">
    <source>
        <dbReference type="Pfam" id="PF10090"/>
    </source>
</evidence>
<dbReference type="InterPro" id="IPR036890">
    <property type="entry name" value="HATPase_C_sf"/>
</dbReference>
<reference evidence="2 3" key="1">
    <citation type="submission" date="2016-08" db="EMBL/GenBank/DDBJ databases">
        <title>Draft genome of Amylibacter sp. strain 4G11.</title>
        <authorList>
            <person name="Wong S.-K."/>
            <person name="Hamasaki K."/>
            <person name="Yoshizawa S."/>
        </authorList>
    </citation>
    <scope>NUCLEOTIDE SEQUENCE [LARGE SCALE GENOMIC DNA]</scope>
    <source>
        <strain evidence="2 3">4G11</strain>
    </source>
</reference>
<dbReference type="Gene3D" id="3.30.565.10">
    <property type="entry name" value="Histidine kinase-like ATPase, C-terminal domain"/>
    <property type="match status" value="1"/>
</dbReference>
<dbReference type="OrthoDB" id="9803702at2"/>
<dbReference type="Gene3D" id="1.10.287.130">
    <property type="match status" value="1"/>
</dbReference>
<protein>
    <recommendedName>
        <fullName evidence="1">Histidine phosphotransferase ChpT C-terminal domain-containing protein</fullName>
    </recommendedName>
</protein>
<feature type="domain" description="Histidine phosphotransferase ChpT C-terminal" evidence="1">
    <location>
        <begin position="79"/>
        <end position="178"/>
    </location>
</feature>
<name>A0A2G5K9W9_9RHOB</name>